<proteinExistence type="predicted"/>
<name>A0A382WGW8_9ZZZZ</name>
<reference evidence="1" key="1">
    <citation type="submission" date="2018-05" db="EMBL/GenBank/DDBJ databases">
        <authorList>
            <person name="Lanie J.A."/>
            <person name="Ng W.-L."/>
            <person name="Kazmierczak K.M."/>
            <person name="Andrzejewski T.M."/>
            <person name="Davidsen T.M."/>
            <person name="Wayne K.J."/>
            <person name="Tettelin H."/>
            <person name="Glass J.I."/>
            <person name="Rusch D."/>
            <person name="Podicherti R."/>
            <person name="Tsui H.-C.T."/>
            <person name="Winkler M.E."/>
        </authorList>
    </citation>
    <scope>NUCLEOTIDE SEQUENCE</scope>
</reference>
<accession>A0A382WGW8</accession>
<dbReference type="AlphaFoldDB" id="A0A382WGW8"/>
<gene>
    <name evidence="1" type="ORF">METZ01_LOCUS410941</name>
</gene>
<dbReference type="EMBL" id="UINC01159799">
    <property type="protein sequence ID" value="SVD58087.1"/>
    <property type="molecule type" value="Genomic_DNA"/>
</dbReference>
<feature type="non-terminal residue" evidence="1">
    <location>
        <position position="1"/>
    </location>
</feature>
<organism evidence="1">
    <name type="scientific">marine metagenome</name>
    <dbReference type="NCBI Taxonomy" id="408172"/>
    <lineage>
        <taxon>unclassified sequences</taxon>
        <taxon>metagenomes</taxon>
        <taxon>ecological metagenomes</taxon>
    </lineage>
</organism>
<evidence type="ECO:0000313" key="1">
    <source>
        <dbReference type="EMBL" id="SVD58087.1"/>
    </source>
</evidence>
<protein>
    <submittedName>
        <fullName evidence="1">Uncharacterized protein</fullName>
    </submittedName>
</protein>
<sequence>STDDTALATAWENRPLPGDSFYSFRRVLTKKPTLKHPIILCN</sequence>